<comment type="caution">
    <text evidence="2">The sequence shown here is derived from an EMBL/GenBank/DDBJ whole genome shotgun (WGS) entry which is preliminary data.</text>
</comment>
<sequence length="211" mass="23538">MALSLTSRNPFDPERVLGDYARSKARATILLLDEVHKGGLDAVICCPTGVIGPWDYGISNIGQLIFDFASGHLKSYVRGAYDFVDVRDTTNGLILAAEKGQPGRHYIFSGAQVQVQELMKELERNIGYPAPTYEIPSAIARAAGGLASIYYRLIRRKPVFTAYSIDVLRSNSQVSSVRAREELGFITRPWQESIRDHVEWFRAEGMLPTRS</sequence>
<dbReference type="SUPFAM" id="SSF51735">
    <property type="entry name" value="NAD(P)-binding Rossmann-fold domains"/>
    <property type="match status" value="1"/>
</dbReference>
<dbReference type="PANTHER" id="PTHR48079:SF6">
    <property type="entry name" value="NAD(P)-BINDING DOMAIN-CONTAINING PROTEIN-RELATED"/>
    <property type="match status" value="1"/>
</dbReference>
<accession>X1NCH7</accession>
<evidence type="ECO:0000313" key="2">
    <source>
        <dbReference type="EMBL" id="GAI27886.1"/>
    </source>
</evidence>
<dbReference type="PANTHER" id="PTHR48079">
    <property type="entry name" value="PROTEIN YEEZ"/>
    <property type="match status" value="1"/>
</dbReference>
<proteinExistence type="predicted"/>
<feature type="domain" description="NAD-dependent epimerase/dehydratase" evidence="1">
    <location>
        <begin position="15"/>
        <end position="106"/>
    </location>
</feature>
<organism evidence="2">
    <name type="scientific">marine sediment metagenome</name>
    <dbReference type="NCBI Taxonomy" id="412755"/>
    <lineage>
        <taxon>unclassified sequences</taxon>
        <taxon>metagenomes</taxon>
        <taxon>ecological metagenomes</taxon>
    </lineage>
</organism>
<dbReference type="EMBL" id="BARV01015189">
    <property type="protein sequence ID" value="GAI27886.1"/>
    <property type="molecule type" value="Genomic_DNA"/>
</dbReference>
<dbReference type="InterPro" id="IPR051783">
    <property type="entry name" value="NAD(P)-dependent_oxidoreduct"/>
</dbReference>
<dbReference type="Pfam" id="PF01370">
    <property type="entry name" value="Epimerase"/>
    <property type="match status" value="1"/>
</dbReference>
<reference evidence="2" key="1">
    <citation type="journal article" date="2014" name="Front. Microbiol.">
        <title>High frequency of phylogenetically diverse reductive dehalogenase-homologous genes in deep subseafloor sedimentary metagenomes.</title>
        <authorList>
            <person name="Kawai M."/>
            <person name="Futagami T."/>
            <person name="Toyoda A."/>
            <person name="Takaki Y."/>
            <person name="Nishi S."/>
            <person name="Hori S."/>
            <person name="Arai W."/>
            <person name="Tsubouchi T."/>
            <person name="Morono Y."/>
            <person name="Uchiyama I."/>
            <person name="Ito T."/>
            <person name="Fujiyama A."/>
            <person name="Inagaki F."/>
            <person name="Takami H."/>
        </authorList>
    </citation>
    <scope>NUCLEOTIDE SEQUENCE</scope>
    <source>
        <strain evidence="2">Expedition CK06-06</strain>
    </source>
</reference>
<dbReference type="InterPro" id="IPR001509">
    <property type="entry name" value="Epimerase_deHydtase"/>
</dbReference>
<dbReference type="Gene3D" id="3.40.50.720">
    <property type="entry name" value="NAD(P)-binding Rossmann-like Domain"/>
    <property type="match status" value="1"/>
</dbReference>
<dbReference type="InterPro" id="IPR036291">
    <property type="entry name" value="NAD(P)-bd_dom_sf"/>
</dbReference>
<protein>
    <recommendedName>
        <fullName evidence="1">NAD-dependent epimerase/dehydratase domain-containing protein</fullName>
    </recommendedName>
</protein>
<name>X1NCH7_9ZZZZ</name>
<dbReference type="GO" id="GO:0004029">
    <property type="term" value="F:aldehyde dehydrogenase (NAD+) activity"/>
    <property type="evidence" value="ECO:0007669"/>
    <property type="project" value="TreeGrafter"/>
</dbReference>
<evidence type="ECO:0000259" key="1">
    <source>
        <dbReference type="Pfam" id="PF01370"/>
    </source>
</evidence>
<dbReference type="GO" id="GO:0005737">
    <property type="term" value="C:cytoplasm"/>
    <property type="evidence" value="ECO:0007669"/>
    <property type="project" value="TreeGrafter"/>
</dbReference>
<dbReference type="AlphaFoldDB" id="X1NCH7"/>
<gene>
    <name evidence="2" type="ORF">S06H3_26294</name>
</gene>